<gene>
    <name evidence="2" type="ORF">DXX92_10820</name>
</gene>
<sequence length="261" mass="28965">MKLRLFLFTLLVINSNYLFAEQAKGITVVGKASIAKAPDQFKVVFTFEQRTAIIAKAKAKIDQQTNLLTRSAKAMRIKDDDIKTTSVQVVPIYPKPNTNLHRVYVEQDFNQGDGVVALNSNAESKTKAKPNRRAEIVFDLRRQVEVILTDVDDYERLLDKALKIGVTRISPVQSSLAKAETLYQQALTQAVANAKTKALRLAENLGVELGPVQMLNEHAYRAPGQVMMAAEAFDGVRQMKSYSGTSEISAEVTVTFMLKSN</sequence>
<reference evidence="2 3" key="1">
    <citation type="submission" date="2018-08" db="EMBL/GenBank/DDBJ databases">
        <title>Thalassotalea euphylliae genome.</title>
        <authorList>
            <person name="Summers S."/>
            <person name="Rice S.A."/>
            <person name="Freckelton M.L."/>
            <person name="Nedved B.T."/>
            <person name="Hadfield M.G."/>
        </authorList>
    </citation>
    <scope>NUCLEOTIDE SEQUENCE [LARGE SCALE GENOMIC DNA]</scope>
    <source>
        <strain evidence="2 3">H2</strain>
    </source>
</reference>
<evidence type="ECO:0000313" key="2">
    <source>
        <dbReference type="EMBL" id="REL35788.1"/>
    </source>
</evidence>
<dbReference type="EMBL" id="QUOV01000001">
    <property type="protein sequence ID" value="REL35788.1"/>
    <property type="molecule type" value="Genomic_DNA"/>
</dbReference>
<evidence type="ECO:0000256" key="1">
    <source>
        <dbReference type="SAM" id="SignalP"/>
    </source>
</evidence>
<dbReference type="Gene3D" id="3.30.110.170">
    <property type="entry name" value="Protein of unknown function (DUF541), domain 1"/>
    <property type="match status" value="1"/>
</dbReference>
<dbReference type="OrthoDB" id="5985609at2"/>
<dbReference type="PANTHER" id="PTHR34387:SF2">
    <property type="entry name" value="SLR1258 PROTEIN"/>
    <property type="match status" value="1"/>
</dbReference>
<dbReference type="InterPro" id="IPR007497">
    <property type="entry name" value="SIMPL/DUF541"/>
</dbReference>
<proteinExistence type="predicted"/>
<feature type="signal peptide" evidence="1">
    <location>
        <begin position="1"/>
        <end position="20"/>
    </location>
</feature>
<accession>A0A3E0UFK7</accession>
<protein>
    <submittedName>
        <fullName evidence="2">DUF541 domain-containing protein</fullName>
    </submittedName>
</protein>
<comment type="caution">
    <text evidence="2">The sequence shown here is derived from an EMBL/GenBank/DDBJ whole genome shotgun (WGS) entry which is preliminary data.</text>
</comment>
<dbReference type="GO" id="GO:0006974">
    <property type="term" value="P:DNA damage response"/>
    <property type="evidence" value="ECO:0007669"/>
    <property type="project" value="TreeGrafter"/>
</dbReference>
<dbReference type="InterPro" id="IPR052022">
    <property type="entry name" value="26kDa_periplasmic_antigen"/>
</dbReference>
<dbReference type="Gene3D" id="3.30.70.2970">
    <property type="entry name" value="Protein of unknown function (DUF541), domain 2"/>
    <property type="match status" value="1"/>
</dbReference>
<name>A0A3E0UFK7_9GAMM</name>
<keyword evidence="1" id="KW-0732">Signal</keyword>
<organism evidence="2 3">
    <name type="scientific">Thalassotalea euphylliae</name>
    <dbReference type="NCBI Taxonomy" id="1655234"/>
    <lineage>
        <taxon>Bacteria</taxon>
        <taxon>Pseudomonadati</taxon>
        <taxon>Pseudomonadota</taxon>
        <taxon>Gammaproteobacteria</taxon>
        <taxon>Alteromonadales</taxon>
        <taxon>Colwelliaceae</taxon>
        <taxon>Thalassotalea</taxon>
    </lineage>
</organism>
<dbReference type="Proteomes" id="UP000256999">
    <property type="component" value="Unassembled WGS sequence"/>
</dbReference>
<dbReference type="Pfam" id="PF04402">
    <property type="entry name" value="SIMPL"/>
    <property type="match status" value="1"/>
</dbReference>
<evidence type="ECO:0000313" key="3">
    <source>
        <dbReference type="Proteomes" id="UP000256999"/>
    </source>
</evidence>
<feature type="chain" id="PRO_5017763701" evidence="1">
    <location>
        <begin position="21"/>
        <end position="261"/>
    </location>
</feature>
<dbReference type="PANTHER" id="PTHR34387">
    <property type="entry name" value="SLR1258 PROTEIN"/>
    <property type="match status" value="1"/>
</dbReference>
<dbReference type="AlphaFoldDB" id="A0A3E0UFK7"/>
<dbReference type="RefSeq" id="WP_116000455.1">
    <property type="nucleotide sequence ID" value="NZ_QUOV01000001.1"/>
</dbReference>